<protein>
    <submittedName>
        <fullName evidence="2">Uncharacterized protein</fullName>
    </submittedName>
</protein>
<feature type="transmembrane region" description="Helical" evidence="1">
    <location>
        <begin position="132"/>
        <end position="150"/>
    </location>
</feature>
<feature type="transmembrane region" description="Helical" evidence="1">
    <location>
        <begin position="21"/>
        <end position="44"/>
    </location>
</feature>
<keyword evidence="1" id="KW-1133">Transmembrane helix</keyword>
<evidence type="ECO:0000313" key="2">
    <source>
        <dbReference type="EMBL" id="CDT01444.1"/>
    </source>
</evidence>
<name>A0A822MT58_9VIBR</name>
<keyword evidence="1" id="KW-0472">Membrane</keyword>
<dbReference type="Proteomes" id="UP000049495">
    <property type="component" value="Unassembled WGS sequence"/>
</dbReference>
<accession>A0A822MT58</accession>
<feature type="transmembrane region" description="Helical" evidence="1">
    <location>
        <begin position="194"/>
        <end position="214"/>
    </location>
</feature>
<keyword evidence="1" id="KW-0812">Transmembrane</keyword>
<gene>
    <name evidence="2" type="ORF">VCR5J5_1370001</name>
</gene>
<feature type="transmembrane region" description="Helical" evidence="1">
    <location>
        <begin position="107"/>
        <end position="126"/>
    </location>
</feature>
<feature type="transmembrane region" description="Helical" evidence="1">
    <location>
        <begin position="50"/>
        <end position="72"/>
    </location>
</feature>
<organism evidence="2 3">
    <name type="scientific">Vibrio crassostreae</name>
    <dbReference type="NCBI Taxonomy" id="246167"/>
    <lineage>
        <taxon>Bacteria</taxon>
        <taxon>Pseudomonadati</taxon>
        <taxon>Pseudomonadota</taxon>
        <taxon>Gammaproteobacteria</taxon>
        <taxon>Vibrionales</taxon>
        <taxon>Vibrionaceae</taxon>
        <taxon>Vibrio</taxon>
    </lineage>
</organism>
<dbReference type="AlphaFoldDB" id="A0A822MT58"/>
<sequence length="223" mass="25187">MSDKISDSKKVVLTRCAQLQWLVMALLSTTIISGFIVFQLLINIGLDWEFNAYVILFFIITFIAYGGVYEWYNSTSNNVWGRSFKSALEHVISNHEQFDEKEIQYRTGLLIASIILCSISFLVGLLSDVTHHWLSFFVPVFASVIGSGAIEEIVYKSTKKTWIAFIPACIVFSVVFGISWLFTSPALPDSLKFVLSFGAWVSNGFLGAFLLYGVQRLVMRRYA</sequence>
<proteinExistence type="predicted"/>
<evidence type="ECO:0000313" key="3">
    <source>
        <dbReference type="Proteomes" id="UP000049495"/>
    </source>
</evidence>
<dbReference type="RefSeq" id="WP_230853842.1">
    <property type="nucleotide sequence ID" value="NZ_CAWQCV010000029.1"/>
</dbReference>
<feature type="transmembrane region" description="Helical" evidence="1">
    <location>
        <begin position="162"/>
        <end position="182"/>
    </location>
</feature>
<dbReference type="EMBL" id="CCJV01000043">
    <property type="protein sequence ID" value="CDT01444.1"/>
    <property type="molecule type" value="Genomic_DNA"/>
</dbReference>
<comment type="caution">
    <text evidence="2">The sequence shown here is derived from an EMBL/GenBank/DDBJ whole genome shotgun (WGS) entry which is preliminary data.</text>
</comment>
<evidence type="ECO:0000256" key="1">
    <source>
        <dbReference type="SAM" id="Phobius"/>
    </source>
</evidence>
<reference evidence="3" key="1">
    <citation type="submission" date="2014-06" db="EMBL/GenBank/DDBJ databases">
        <authorList>
            <person name="Le Roux Frederique"/>
        </authorList>
    </citation>
    <scope>NUCLEOTIDE SEQUENCE [LARGE SCALE GENOMIC DNA]</scope>
    <source>
        <strain evidence="3">J5-5</strain>
    </source>
</reference>